<dbReference type="Proteomes" id="UP001084197">
    <property type="component" value="Unassembled WGS sequence"/>
</dbReference>
<evidence type="ECO:0000313" key="3">
    <source>
        <dbReference type="EMBL" id="MCZ0702738.1"/>
    </source>
</evidence>
<keyword evidence="1" id="KW-1133">Transmembrane helix</keyword>
<keyword evidence="4" id="KW-1185">Reference proteome</keyword>
<keyword evidence="1" id="KW-0472">Membrane</keyword>
<feature type="transmembrane region" description="Helical" evidence="1">
    <location>
        <begin position="100"/>
        <end position="126"/>
    </location>
</feature>
<evidence type="ECO:0000313" key="4">
    <source>
        <dbReference type="Proteomes" id="UP001084197"/>
    </source>
</evidence>
<organism evidence="3 4">
    <name type="scientific">Natronobacillus azotifigens</name>
    <dbReference type="NCBI Taxonomy" id="472978"/>
    <lineage>
        <taxon>Bacteria</taxon>
        <taxon>Bacillati</taxon>
        <taxon>Bacillota</taxon>
        <taxon>Bacilli</taxon>
        <taxon>Bacillales</taxon>
        <taxon>Bacillaceae</taxon>
        <taxon>Natronobacillus</taxon>
    </lineage>
</organism>
<feature type="transmembrane region" description="Helical" evidence="1">
    <location>
        <begin position="7"/>
        <end position="30"/>
    </location>
</feature>
<comment type="caution">
    <text evidence="3">The sequence shown here is derived from an EMBL/GenBank/DDBJ whole genome shotgun (WGS) entry which is preliminary data.</text>
</comment>
<reference evidence="3" key="1">
    <citation type="submission" date="2022-11" db="EMBL/GenBank/DDBJ databases">
        <title>WGS of Natronobacillus azotifigens 24KS-1, an anaerobic diazotrophic haloalkaliphile from soda-rich habitats.</title>
        <authorList>
            <person name="Sorokin D.Y."/>
            <person name="Merkel A.Y."/>
        </authorList>
    </citation>
    <scope>NUCLEOTIDE SEQUENCE</scope>
    <source>
        <strain evidence="3">24KS-1</strain>
    </source>
</reference>
<keyword evidence="1" id="KW-0812">Transmembrane</keyword>
<dbReference type="RefSeq" id="WP_268779507.1">
    <property type="nucleotide sequence ID" value="NZ_JAPRAT010000008.1"/>
</dbReference>
<feature type="domain" description="DUF4064" evidence="2">
    <location>
        <begin position="2"/>
        <end position="109"/>
    </location>
</feature>
<dbReference type="InterPro" id="IPR025273">
    <property type="entry name" value="DUF4064"/>
</dbReference>
<protein>
    <submittedName>
        <fullName evidence="3">DUF4064 domain-containing protein</fullName>
    </submittedName>
</protein>
<sequence length="143" mass="15512">MKRTGEIVLGIIGAVIYGFFGLIGIGMIMLQNYDEFSENVYQELVASNPEVNFPDYETMLETLSFNGTMIAVVSILALIAGIVALVFLKGNKRPKAAGIIFILTGVISALGLLEMALFASVFYIAAGIMCLVRKPKEERLADL</sequence>
<feature type="transmembrane region" description="Helical" evidence="1">
    <location>
        <begin position="69"/>
        <end position="88"/>
    </location>
</feature>
<name>A0A9J6RAN0_9BACI</name>
<proteinExistence type="predicted"/>
<dbReference type="EMBL" id="JAPRAT010000008">
    <property type="protein sequence ID" value="MCZ0702738.1"/>
    <property type="molecule type" value="Genomic_DNA"/>
</dbReference>
<gene>
    <name evidence="3" type="ORF">OWO01_05905</name>
</gene>
<accession>A0A9J6RAN0</accession>
<evidence type="ECO:0000256" key="1">
    <source>
        <dbReference type="SAM" id="Phobius"/>
    </source>
</evidence>
<dbReference type="Pfam" id="PF13273">
    <property type="entry name" value="DUF4064"/>
    <property type="match status" value="1"/>
</dbReference>
<dbReference type="AlphaFoldDB" id="A0A9J6RAN0"/>
<evidence type="ECO:0000259" key="2">
    <source>
        <dbReference type="Pfam" id="PF13273"/>
    </source>
</evidence>